<keyword evidence="1" id="KW-0812">Transmembrane</keyword>
<dbReference type="EMBL" id="KB445821">
    <property type="protein sequence ID" value="EMD31213.1"/>
    <property type="molecule type" value="Genomic_DNA"/>
</dbReference>
<proteinExistence type="predicted"/>
<evidence type="ECO:0000313" key="2">
    <source>
        <dbReference type="EMBL" id="EMD31213.1"/>
    </source>
</evidence>
<reference evidence="2 3" key="1">
    <citation type="journal article" date="2012" name="Proc. Natl. Acad. Sci. U.S.A.">
        <title>Comparative genomics of Ceriporiopsis subvermispora and Phanerochaete chrysosporium provide insight into selective ligninolysis.</title>
        <authorList>
            <person name="Fernandez-Fueyo E."/>
            <person name="Ruiz-Duenas F.J."/>
            <person name="Ferreira P."/>
            <person name="Floudas D."/>
            <person name="Hibbett D.S."/>
            <person name="Canessa P."/>
            <person name="Larrondo L.F."/>
            <person name="James T.Y."/>
            <person name="Seelenfreund D."/>
            <person name="Lobos S."/>
            <person name="Polanco R."/>
            <person name="Tello M."/>
            <person name="Honda Y."/>
            <person name="Watanabe T."/>
            <person name="Watanabe T."/>
            <person name="Ryu J.S."/>
            <person name="Kubicek C.P."/>
            <person name="Schmoll M."/>
            <person name="Gaskell J."/>
            <person name="Hammel K.E."/>
            <person name="St John F.J."/>
            <person name="Vanden Wymelenberg A."/>
            <person name="Sabat G."/>
            <person name="Splinter BonDurant S."/>
            <person name="Syed K."/>
            <person name="Yadav J.S."/>
            <person name="Doddapaneni H."/>
            <person name="Subramanian V."/>
            <person name="Lavin J.L."/>
            <person name="Oguiza J.A."/>
            <person name="Perez G."/>
            <person name="Pisabarro A.G."/>
            <person name="Ramirez L."/>
            <person name="Santoyo F."/>
            <person name="Master E."/>
            <person name="Coutinho P.M."/>
            <person name="Henrissat B."/>
            <person name="Lombard V."/>
            <person name="Magnuson J.K."/>
            <person name="Kuees U."/>
            <person name="Hori C."/>
            <person name="Igarashi K."/>
            <person name="Samejima M."/>
            <person name="Held B.W."/>
            <person name="Barry K.W."/>
            <person name="LaButti K.M."/>
            <person name="Lapidus A."/>
            <person name="Lindquist E.A."/>
            <person name="Lucas S.M."/>
            <person name="Riley R."/>
            <person name="Salamov A.A."/>
            <person name="Hoffmeister D."/>
            <person name="Schwenk D."/>
            <person name="Hadar Y."/>
            <person name="Yarden O."/>
            <person name="de Vries R.P."/>
            <person name="Wiebenga A."/>
            <person name="Stenlid J."/>
            <person name="Eastwood D."/>
            <person name="Grigoriev I.V."/>
            <person name="Berka R.M."/>
            <person name="Blanchette R.A."/>
            <person name="Kersten P."/>
            <person name="Martinez A.T."/>
            <person name="Vicuna R."/>
            <person name="Cullen D."/>
        </authorList>
    </citation>
    <scope>NUCLEOTIDE SEQUENCE [LARGE SCALE GENOMIC DNA]</scope>
    <source>
        <strain evidence="2 3">B</strain>
    </source>
</reference>
<accession>M2Q342</accession>
<dbReference type="Proteomes" id="UP000016930">
    <property type="component" value="Unassembled WGS sequence"/>
</dbReference>
<evidence type="ECO:0000313" key="3">
    <source>
        <dbReference type="Proteomes" id="UP000016930"/>
    </source>
</evidence>
<keyword evidence="3" id="KW-1185">Reference proteome</keyword>
<keyword evidence="1" id="KW-0472">Membrane</keyword>
<protein>
    <recommendedName>
        <fullName evidence="4">UbiA prenyltransferase family</fullName>
    </recommendedName>
</protein>
<sequence>MSEGKIHHVQHLWDELLLHTLLLSLGSLSLSMLMSRSIFNVLDWRPIAITVSSDIIAIGIDHYFDHAGSFVHAKKTGDVAALSVFKRARLMLIASAVVLSVALVCSPPLTWVMVTIFFGPAFIWDVNLLDIFSPSRDPDLLRQKDEARKQNIVKKKLSVKRIPGMKSLLVGIIRGGGTFAVVYSVLEPITGSVGGHSQMWTAKQIVIWSIVNRACHAVMADVRDFPEDKEKRIPTIPVLLDSVWKTKTLVTALHTLVCLAYHNNPYIIFASLYATALVWVLNTGTPRRTFHFSFQSQTLVGLMYFLAQLAS</sequence>
<feature type="transmembrane region" description="Helical" evidence="1">
    <location>
        <begin position="90"/>
        <end position="109"/>
    </location>
</feature>
<gene>
    <name evidence="2" type="ORF">CERSUDRAFT_127520</name>
</gene>
<dbReference type="HOGENOM" id="CLU_891749_0_0_1"/>
<name>M2Q342_CERS8</name>
<dbReference type="OrthoDB" id="2637020at2759"/>
<keyword evidence="1" id="KW-1133">Transmembrane helix</keyword>
<dbReference type="AlphaFoldDB" id="M2Q342"/>
<evidence type="ECO:0000256" key="1">
    <source>
        <dbReference type="SAM" id="Phobius"/>
    </source>
</evidence>
<evidence type="ECO:0008006" key="4">
    <source>
        <dbReference type="Google" id="ProtNLM"/>
    </source>
</evidence>
<organism evidence="2 3">
    <name type="scientific">Ceriporiopsis subvermispora (strain B)</name>
    <name type="common">White-rot fungus</name>
    <name type="synonym">Gelatoporia subvermispora</name>
    <dbReference type="NCBI Taxonomy" id="914234"/>
    <lineage>
        <taxon>Eukaryota</taxon>
        <taxon>Fungi</taxon>
        <taxon>Dikarya</taxon>
        <taxon>Basidiomycota</taxon>
        <taxon>Agaricomycotina</taxon>
        <taxon>Agaricomycetes</taxon>
        <taxon>Polyporales</taxon>
        <taxon>Gelatoporiaceae</taxon>
        <taxon>Gelatoporia</taxon>
    </lineage>
</organism>